<dbReference type="PANTHER" id="PTHR43677:SF4">
    <property type="entry name" value="QUINONE OXIDOREDUCTASE-LIKE PROTEIN 2"/>
    <property type="match status" value="1"/>
</dbReference>
<name>A0ABT9Q635_9ACTN</name>
<dbReference type="Pfam" id="PF08240">
    <property type="entry name" value="ADH_N"/>
    <property type="match status" value="1"/>
</dbReference>
<reference evidence="2 3" key="1">
    <citation type="submission" date="2023-07" db="EMBL/GenBank/DDBJ databases">
        <title>Sequencing the genomes of 1000 actinobacteria strains.</title>
        <authorList>
            <person name="Klenk H.-P."/>
        </authorList>
    </citation>
    <scope>NUCLEOTIDE SEQUENCE [LARGE SCALE GENOMIC DNA]</scope>
    <source>
        <strain evidence="2 3">DSM 46740</strain>
    </source>
</reference>
<dbReference type="PANTHER" id="PTHR43677">
    <property type="entry name" value="SHORT-CHAIN DEHYDROGENASE/REDUCTASE"/>
    <property type="match status" value="1"/>
</dbReference>
<dbReference type="RefSeq" id="WP_307556143.1">
    <property type="nucleotide sequence ID" value="NZ_JAUSQU010000001.1"/>
</dbReference>
<dbReference type="InterPro" id="IPR002364">
    <property type="entry name" value="Quin_OxRdtase/zeta-crystal_CS"/>
</dbReference>
<dbReference type="GO" id="GO:0003960">
    <property type="term" value="F:quinone reductase (NADPH) activity"/>
    <property type="evidence" value="ECO:0007669"/>
    <property type="project" value="UniProtKB-EC"/>
</dbReference>
<evidence type="ECO:0000313" key="3">
    <source>
        <dbReference type="Proteomes" id="UP001225356"/>
    </source>
</evidence>
<dbReference type="Gene3D" id="3.90.180.10">
    <property type="entry name" value="Medium-chain alcohol dehydrogenases, catalytic domain"/>
    <property type="match status" value="1"/>
</dbReference>
<dbReference type="InterPro" id="IPR051397">
    <property type="entry name" value="Zn-ADH-like_protein"/>
</dbReference>
<dbReference type="InterPro" id="IPR011032">
    <property type="entry name" value="GroES-like_sf"/>
</dbReference>
<dbReference type="EMBL" id="JAUSQU010000001">
    <property type="protein sequence ID" value="MDP9842198.1"/>
    <property type="molecule type" value="Genomic_DNA"/>
</dbReference>
<organism evidence="2 3">
    <name type="scientific">Streptosporangium lutulentum</name>
    <dbReference type="NCBI Taxonomy" id="1461250"/>
    <lineage>
        <taxon>Bacteria</taxon>
        <taxon>Bacillati</taxon>
        <taxon>Actinomycetota</taxon>
        <taxon>Actinomycetes</taxon>
        <taxon>Streptosporangiales</taxon>
        <taxon>Streptosporangiaceae</taxon>
        <taxon>Streptosporangium</taxon>
    </lineage>
</organism>
<gene>
    <name evidence="2" type="ORF">J2853_001409</name>
</gene>
<dbReference type="Gene3D" id="3.40.50.720">
    <property type="entry name" value="NAD(P)-binding Rossmann-like Domain"/>
    <property type="match status" value="1"/>
</dbReference>
<feature type="domain" description="Enoyl reductase (ER)" evidence="1">
    <location>
        <begin position="10"/>
        <end position="314"/>
    </location>
</feature>
<keyword evidence="2" id="KW-0560">Oxidoreductase</keyword>
<sequence>MRAVWLKEFGGPEALVAAETPDPVAGPGQALVEVEFANITFVETQLRAGTGPFTVELPMIPGNGVGGVVTSVGTEADRRLIGRRVVSGTGGSGGYAERAVVDAGGLFEVPDGMELDTAVALLADGRTAMSMAEAVELRAGERVLVEAAAGGVGTLLVQLARAAGARVVAAAGGARKVGLARGLGADVAVDYREPDWTERVREAVGGVDVVFDGVGGTISGSAFGLLDRGGRMISFGLASGEWANVSEEAAADRGVTLVRPVTTPEKMRSLTERALAEAAAGRLRPVIGQRFPLDRAADAHRAIQSRATVGKTLLEVR</sequence>
<dbReference type="InterPro" id="IPR013154">
    <property type="entry name" value="ADH-like_N"/>
</dbReference>
<protein>
    <submittedName>
        <fullName evidence="2">NADPH2:quinone reductase</fullName>
        <ecNumber evidence="2">1.6.5.5</ecNumber>
    </submittedName>
</protein>
<dbReference type="InterPro" id="IPR020843">
    <property type="entry name" value="ER"/>
</dbReference>
<dbReference type="EC" id="1.6.5.5" evidence="2"/>
<dbReference type="SUPFAM" id="SSF50129">
    <property type="entry name" value="GroES-like"/>
    <property type="match status" value="1"/>
</dbReference>
<evidence type="ECO:0000259" key="1">
    <source>
        <dbReference type="SMART" id="SM00829"/>
    </source>
</evidence>
<dbReference type="SUPFAM" id="SSF51735">
    <property type="entry name" value="NAD(P)-binding Rossmann-fold domains"/>
    <property type="match status" value="1"/>
</dbReference>
<dbReference type="PROSITE" id="PS01162">
    <property type="entry name" value="QOR_ZETA_CRYSTAL"/>
    <property type="match status" value="1"/>
</dbReference>
<keyword evidence="3" id="KW-1185">Reference proteome</keyword>
<dbReference type="InterPro" id="IPR036291">
    <property type="entry name" value="NAD(P)-bd_dom_sf"/>
</dbReference>
<comment type="caution">
    <text evidence="2">The sequence shown here is derived from an EMBL/GenBank/DDBJ whole genome shotgun (WGS) entry which is preliminary data.</text>
</comment>
<proteinExistence type="predicted"/>
<dbReference type="SMART" id="SM00829">
    <property type="entry name" value="PKS_ER"/>
    <property type="match status" value="1"/>
</dbReference>
<evidence type="ECO:0000313" key="2">
    <source>
        <dbReference type="EMBL" id="MDP9842198.1"/>
    </source>
</evidence>
<accession>A0ABT9Q635</accession>
<dbReference type="Pfam" id="PF13602">
    <property type="entry name" value="ADH_zinc_N_2"/>
    <property type="match status" value="1"/>
</dbReference>
<dbReference type="Proteomes" id="UP001225356">
    <property type="component" value="Unassembled WGS sequence"/>
</dbReference>